<dbReference type="GO" id="GO:0006310">
    <property type="term" value="P:DNA recombination"/>
    <property type="evidence" value="ECO:0007669"/>
    <property type="project" value="UniProtKB-KW"/>
</dbReference>
<organism evidence="2 3">
    <name type="scientific">Phytophthora nicotianae CJ01A1</name>
    <dbReference type="NCBI Taxonomy" id="1317063"/>
    <lineage>
        <taxon>Eukaryota</taxon>
        <taxon>Sar</taxon>
        <taxon>Stramenopiles</taxon>
        <taxon>Oomycota</taxon>
        <taxon>Peronosporomycetes</taxon>
        <taxon>Peronosporales</taxon>
        <taxon>Peronosporaceae</taxon>
        <taxon>Phytophthora</taxon>
    </lineage>
</organism>
<dbReference type="OrthoDB" id="97297at2759"/>
<evidence type="ECO:0000313" key="3">
    <source>
        <dbReference type="Proteomes" id="UP000018958"/>
    </source>
</evidence>
<dbReference type="InterPro" id="IPR011010">
    <property type="entry name" value="DNA_brk_join_enz"/>
</dbReference>
<keyword evidence="1" id="KW-0233">DNA recombination</keyword>
<protein>
    <submittedName>
        <fullName evidence="2">Uncharacterized protein</fullName>
    </submittedName>
</protein>
<dbReference type="GO" id="GO:0015074">
    <property type="term" value="P:DNA integration"/>
    <property type="evidence" value="ECO:0007669"/>
    <property type="project" value="InterPro"/>
</dbReference>
<dbReference type="InterPro" id="IPR013762">
    <property type="entry name" value="Integrase-like_cat_sf"/>
</dbReference>
<dbReference type="SUPFAM" id="SSF56349">
    <property type="entry name" value="DNA breaking-rejoining enzymes"/>
    <property type="match status" value="1"/>
</dbReference>
<comment type="caution">
    <text evidence="2">The sequence shown here is derived from an EMBL/GenBank/DDBJ whole genome shotgun (WGS) entry which is preliminary data.</text>
</comment>
<dbReference type="AlphaFoldDB" id="W2X727"/>
<dbReference type="Proteomes" id="UP000018958">
    <property type="component" value="Unassembled WGS sequence"/>
</dbReference>
<evidence type="ECO:0000313" key="2">
    <source>
        <dbReference type="EMBL" id="ETP18322.1"/>
    </source>
</evidence>
<dbReference type="EMBL" id="ANIX01001498">
    <property type="protein sequence ID" value="ETP18322.1"/>
    <property type="molecule type" value="Genomic_DNA"/>
</dbReference>
<reference evidence="2 3" key="1">
    <citation type="submission" date="2013-11" db="EMBL/GenBank/DDBJ databases">
        <title>The Genome Sequence of Phytophthora parasitica CJ01A1.</title>
        <authorList>
            <consortium name="The Broad Institute Genomics Platform"/>
            <person name="Russ C."/>
            <person name="Tyler B."/>
            <person name="Panabieres F."/>
            <person name="Shan W."/>
            <person name="Tripathy S."/>
            <person name="Grunwald N."/>
            <person name="Machado M."/>
            <person name="Johnson C.S."/>
            <person name="Walker B."/>
            <person name="Young S.K."/>
            <person name="Zeng Q."/>
            <person name="Gargeya S."/>
            <person name="Fitzgerald M."/>
            <person name="Haas B."/>
            <person name="Abouelleil A."/>
            <person name="Allen A.W."/>
            <person name="Alvarado L."/>
            <person name="Arachchi H.M."/>
            <person name="Berlin A.M."/>
            <person name="Chapman S.B."/>
            <person name="Gainer-Dewar J."/>
            <person name="Goldberg J."/>
            <person name="Griggs A."/>
            <person name="Gujja S."/>
            <person name="Hansen M."/>
            <person name="Howarth C."/>
            <person name="Imamovic A."/>
            <person name="Ireland A."/>
            <person name="Larimer J."/>
            <person name="McCowan C."/>
            <person name="Murphy C."/>
            <person name="Pearson M."/>
            <person name="Poon T.W."/>
            <person name="Priest M."/>
            <person name="Roberts A."/>
            <person name="Saif S."/>
            <person name="Shea T."/>
            <person name="Sisk P."/>
            <person name="Sykes S."/>
            <person name="Wortman J."/>
            <person name="Nusbaum C."/>
            <person name="Birren B."/>
        </authorList>
    </citation>
    <scope>NUCLEOTIDE SEQUENCE [LARGE SCALE GENOMIC DNA]</scope>
    <source>
        <strain evidence="2 3">CJ01A1</strain>
    </source>
</reference>
<accession>W2X727</accession>
<name>W2X727_PHYNI</name>
<gene>
    <name evidence="2" type="ORF">F441_07425</name>
</gene>
<evidence type="ECO:0000256" key="1">
    <source>
        <dbReference type="ARBA" id="ARBA00023172"/>
    </source>
</evidence>
<dbReference type="GO" id="GO:0003677">
    <property type="term" value="F:DNA binding"/>
    <property type="evidence" value="ECO:0007669"/>
    <property type="project" value="InterPro"/>
</dbReference>
<proteinExistence type="predicted"/>
<dbReference type="Gene3D" id="1.10.443.10">
    <property type="entry name" value="Intergrase catalytic core"/>
    <property type="match status" value="1"/>
</dbReference>
<sequence length="219" mass="24452">MKLKFENISPNVQNPGTLLCQMRWSKNISDERDAPEQILVGSMDPLLCALLNLAVYLESSCCSINSEFVFQNPTDGHRVVRKFLQDILDGPRFRKLNKGNLGTHSLRKGAATYGSRSGVSKDYINRRGRWRTRKSVVDVYIDNTLPFPDAMAAATLTGPLGPCFYFEKPGVQCVTTTLLVDKIAKCIKGLMGESVAKTLELVLLWAALEPKSSYDYDLR</sequence>